<sequence length="517" mass="58139">MASTSQQARSKVRRTRVKTGCATCRKRRIKCDEARPACGRCVLSGWECDGYGAAAQTQPSTVLAQRQRSSIISYSIPFCMPGSRKDRQFLHYYCSQGAAEISGFLSTKFWSETVLRQSHHEPAIRQVLVALSSLHLQYTTSDAPTSTLAPKDTLAQYGKGLQMLRKRLGQPSSEGVRIALISSIILYCFETALGDSNAAILNLDKGLMLLRSVKDITNEEDGEAIFDLLARLDIQATLFNDSRVPILTLTTPDERKNGFIDSPELPFTSIHEAQKKLGKLQNWFFRFLSDNFRSQPVRLVKIPPGLLGERNLLDWHFTAWLQKSQYPIPTTTPEEKAETECGMNILSTQHGPYHMLLKSYFLEERSLSKSVFEMSPNPEAREIVRRAESVIRYLEQKGARVGAKTPWAQRRTFSSETGVIVVLFFLIFKCADEYVVEKATELLSQTQRQEGLVEAASMMAILNHLNAVRQAKASASVGRTEGFRTLEDWTEHDIISEEGVGMNREGKLLIPPTIIRH</sequence>
<dbReference type="InterPro" id="IPR001138">
    <property type="entry name" value="Zn2Cys6_DnaBD"/>
</dbReference>
<dbReference type="PANTHER" id="PTHR36206:SF4">
    <property type="entry name" value="HYPOTHETICAL CONSERVED PROTEIN (EUROFUNG)-RELATED"/>
    <property type="match status" value="1"/>
</dbReference>
<evidence type="ECO:0000256" key="2">
    <source>
        <dbReference type="ARBA" id="ARBA00022833"/>
    </source>
</evidence>
<keyword evidence="5" id="KW-0804">Transcription</keyword>
<keyword evidence="3" id="KW-0805">Transcription regulation</keyword>
<keyword evidence="1" id="KW-0479">Metal-binding</keyword>
<keyword evidence="4" id="KW-0238">DNA-binding</keyword>
<dbReference type="InterPro" id="IPR052360">
    <property type="entry name" value="Transcr_Regulatory_Proteins"/>
</dbReference>
<protein>
    <recommendedName>
        <fullName evidence="7">Zn(2)-C6 fungal-type domain-containing protein</fullName>
    </recommendedName>
</protein>
<reference evidence="8" key="1">
    <citation type="submission" date="2020-10" db="EMBL/GenBank/DDBJ databases">
        <title>High-Quality Genome Resource of Clonostachys rosea strain S41 by Oxford Nanopore Long-Read Sequencing.</title>
        <authorList>
            <person name="Wang H."/>
        </authorList>
    </citation>
    <scope>NUCLEOTIDE SEQUENCE</scope>
    <source>
        <strain evidence="8">S41</strain>
    </source>
</reference>
<evidence type="ECO:0000256" key="4">
    <source>
        <dbReference type="ARBA" id="ARBA00023125"/>
    </source>
</evidence>
<dbReference type="GO" id="GO:0003677">
    <property type="term" value="F:DNA binding"/>
    <property type="evidence" value="ECO:0007669"/>
    <property type="project" value="UniProtKB-KW"/>
</dbReference>
<accession>A0A8H7NCD8</accession>
<proteinExistence type="predicted"/>
<dbReference type="SUPFAM" id="SSF57701">
    <property type="entry name" value="Zn2/Cys6 DNA-binding domain"/>
    <property type="match status" value="1"/>
</dbReference>
<dbReference type="Proteomes" id="UP000616885">
    <property type="component" value="Unassembled WGS sequence"/>
</dbReference>
<evidence type="ECO:0000256" key="1">
    <source>
        <dbReference type="ARBA" id="ARBA00022723"/>
    </source>
</evidence>
<dbReference type="PROSITE" id="PS00463">
    <property type="entry name" value="ZN2_CY6_FUNGAL_1"/>
    <property type="match status" value="1"/>
</dbReference>
<evidence type="ECO:0000313" key="9">
    <source>
        <dbReference type="Proteomes" id="UP000616885"/>
    </source>
</evidence>
<dbReference type="GO" id="GO:0008270">
    <property type="term" value="F:zinc ion binding"/>
    <property type="evidence" value="ECO:0007669"/>
    <property type="project" value="InterPro"/>
</dbReference>
<evidence type="ECO:0000259" key="7">
    <source>
        <dbReference type="PROSITE" id="PS50048"/>
    </source>
</evidence>
<feature type="domain" description="Zn(2)-C6 fungal-type" evidence="7">
    <location>
        <begin position="20"/>
        <end position="48"/>
    </location>
</feature>
<evidence type="ECO:0000313" key="8">
    <source>
        <dbReference type="EMBL" id="KAF9753103.1"/>
    </source>
</evidence>
<dbReference type="Pfam" id="PF00172">
    <property type="entry name" value="Zn_clus"/>
    <property type="match status" value="1"/>
</dbReference>
<keyword evidence="2" id="KW-0862">Zinc</keyword>
<dbReference type="CDD" id="cd00067">
    <property type="entry name" value="GAL4"/>
    <property type="match status" value="1"/>
</dbReference>
<comment type="caution">
    <text evidence="8">The sequence shown here is derived from an EMBL/GenBank/DDBJ whole genome shotgun (WGS) entry which is preliminary data.</text>
</comment>
<gene>
    <name evidence="8" type="ORF">IM811_011861</name>
</gene>
<name>A0A8H7NCD8_BIOOC</name>
<organism evidence="8 9">
    <name type="scientific">Bionectria ochroleuca</name>
    <name type="common">Gliocladium roseum</name>
    <dbReference type="NCBI Taxonomy" id="29856"/>
    <lineage>
        <taxon>Eukaryota</taxon>
        <taxon>Fungi</taxon>
        <taxon>Dikarya</taxon>
        <taxon>Ascomycota</taxon>
        <taxon>Pezizomycotina</taxon>
        <taxon>Sordariomycetes</taxon>
        <taxon>Hypocreomycetidae</taxon>
        <taxon>Hypocreales</taxon>
        <taxon>Bionectriaceae</taxon>
        <taxon>Clonostachys</taxon>
    </lineage>
</organism>
<dbReference type="SMART" id="SM00066">
    <property type="entry name" value="GAL4"/>
    <property type="match status" value="1"/>
</dbReference>
<evidence type="ECO:0000256" key="5">
    <source>
        <dbReference type="ARBA" id="ARBA00023163"/>
    </source>
</evidence>
<dbReference type="Pfam" id="PF11951">
    <property type="entry name" value="Fungal_trans_2"/>
    <property type="match status" value="1"/>
</dbReference>
<dbReference type="Gene3D" id="4.10.240.10">
    <property type="entry name" value="Zn(2)-C6 fungal-type DNA-binding domain"/>
    <property type="match status" value="1"/>
</dbReference>
<dbReference type="EMBL" id="JADCTT010000004">
    <property type="protein sequence ID" value="KAF9753103.1"/>
    <property type="molecule type" value="Genomic_DNA"/>
</dbReference>
<dbReference type="PROSITE" id="PS50048">
    <property type="entry name" value="ZN2_CY6_FUNGAL_2"/>
    <property type="match status" value="1"/>
</dbReference>
<dbReference type="GO" id="GO:0000981">
    <property type="term" value="F:DNA-binding transcription factor activity, RNA polymerase II-specific"/>
    <property type="evidence" value="ECO:0007669"/>
    <property type="project" value="InterPro"/>
</dbReference>
<keyword evidence="6" id="KW-0539">Nucleus</keyword>
<dbReference type="PANTHER" id="PTHR36206">
    <property type="entry name" value="ASPERCRYPTIN BIOSYNTHESIS CLUSTER-SPECIFIC TRANSCRIPTION REGULATOR ATNN-RELATED"/>
    <property type="match status" value="1"/>
</dbReference>
<dbReference type="AlphaFoldDB" id="A0A8H7NCD8"/>
<evidence type="ECO:0000256" key="6">
    <source>
        <dbReference type="ARBA" id="ARBA00023242"/>
    </source>
</evidence>
<dbReference type="InterPro" id="IPR036864">
    <property type="entry name" value="Zn2-C6_fun-type_DNA-bd_sf"/>
</dbReference>
<dbReference type="InterPro" id="IPR021858">
    <property type="entry name" value="Fun_TF"/>
</dbReference>
<evidence type="ECO:0000256" key="3">
    <source>
        <dbReference type="ARBA" id="ARBA00023015"/>
    </source>
</evidence>